<dbReference type="AlphaFoldDB" id="A0A1W1IGT7"/>
<feature type="domain" description="NERD" evidence="1">
    <location>
        <begin position="80"/>
        <end position="197"/>
    </location>
</feature>
<reference evidence="3" key="1">
    <citation type="submission" date="2016-04" db="EMBL/GenBank/DDBJ databases">
        <authorList>
            <person name="Strepis N."/>
        </authorList>
    </citation>
    <scope>NUCLEOTIDE SEQUENCE [LARGE SCALE GENOMIC DNA]</scope>
</reference>
<dbReference type="Proteomes" id="UP000195985">
    <property type="component" value="Unassembled WGS sequence"/>
</dbReference>
<evidence type="ECO:0000259" key="1">
    <source>
        <dbReference type="PROSITE" id="PS50965"/>
    </source>
</evidence>
<evidence type="ECO:0000313" key="3">
    <source>
        <dbReference type="Proteomes" id="UP000195985"/>
    </source>
</evidence>
<dbReference type="STRING" id="43064.SAMN04488086_10713"/>
<gene>
    <name evidence="2" type="ORF">TPAS_1802</name>
</gene>
<keyword evidence="3" id="KW-1185">Reference proteome</keyword>
<protein>
    <recommendedName>
        <fullName evidence="1">NERD domain-containing protein</fullName>
    </recommendedName>
</protein>
<dbReference type="PROSITE" id="PS50965">
    <property type="entry name" value="NERD"/>
    <property type="match status" value="1"/>
</dbReference>
<dbReference type="RefSeq" id="WP_143091126.1">
    <property type="nucleotide sequence ID" value="NZ_FONM01000007.1"/>
</dbReference>
<sequence length="263" mass="29707">MIAVTILGWVETLRSAGRREVRPVFAADKTILKESTDLETLLFFIILVFLIAARPNHIRFVKSDNGSASGHSLAGALLDKGTSGEFMIYSHLEKLGEPNRLLPHLHLPKSDGTTIEIDLVMIARTGIYVFESKNFSGCIFGDEDSRYWTQTMKRGPKHQFYNPIWENESSISSLKRQLALEADAFKSYVVFSDRCTLKKMYVQSGPVKVVNRHLIVREIIKDMAELPDIFTPLEIKQIYSELALYTLTAAAIGQARIETVRLE</sequence>
<dbReference type="Pfam" id="PF08378">
    <property type="entry name" value="NERD"/>
    <property type="match status" value="1"/>
</dbReference>
<proteinExistence type="predicted"/>
<accession>A0A1W1IGT7</accession>
<name>A0A1W1IGT7_9LACT</name>
<evidence type="ECO:0000313" key="2">
    <source>
        <dbReference type="EMBL" id="SLM52121.1"/>
    </source>
</evidence>
<dbReference type="InterPro" id="IPR011528">
    <property type="entry name" value="NERD"/>
</dbReference>
<organism evidence="2 3">
    <name type="scientific">Trichococcus pasteurii</name>
    <dbReference type="NCBI Taxonomy" id="43064"/>
    <lineage>
        <taxon>Bacteria</taxon>
        <taxon>Bacillati</taxon>
        <taxon>Bacillota</taxon>
        <taxon>Bacilli</taxon>
        <taxon>Lactobacillales</taxon>
        <taxon>Carnobacteriaceae</taxon>
        <taxon>Trichococcus</taxon>
    </lineage>
</organism>
<dbReference type="EMBL" id="FWEY01000005">
    <property type="protein sequence ID" value="SLM52121.1"/>
    <property type="molecule type" value="Genomic_DNA"/>
</dbReference>